<organism evidence="1 2">
    <name type="scientific">Linnemannia gamsii</name>
    <dbReference type="NCBI Taxonomy" id="64522"/>
    <lineage>
        <taxon>Eukaryota</taxon>
        <taxon>Fungi</taxon>
        <taxon>Fungi incertae sedis</taxon>
        <taxon>Mucoromycota</taxon>
        <taxon>Mortierellomycotina</taxon>
        <taxon>Mortierellomycetes</taxon>
        <taxon>Mortierellales</taxon>
        <taxon>Mortierellaceae</taxon>
        <taxon>Linnemannia</taxon>
    </lineage>
</organism>
<keyword evidence="2" id="KW-1185">Reference proteome</keyword>
<comment type="caution">
    <text evidence="1">The sequence shown here is derived from an EMBL/GenBank/DDBJ whole genome shotgun (WGS) entry which is preliminary data.</text>
</comment>
<dbReference type="Proteomes" id="UP001194696">
    <property type="component" value="Unassembled WGS sequence"/>
</dbReference>
<reference evidence="1 2" key="1">
    <citation type="journal article" date="2020" name="Fungal Divers.">
        <title>Resolving the Mortierellaceae phylogeny through synthesis of multi-gene phylogenetics and phylogenomics.</title>
        <authorList>
            <person name="Vandepol N."/>
            <person name="Liber J."/>
            <person name="Desiro A."/>
            <person name="Na H."/>
            <person name="Kennedy M."/>
            <person name="Barry K."/>
            <person name="Grigoriev I.V."/>
            <person name="Miller A.N."/>
            <person name="O'Donnell K."/>
            <person name="Stajich J.E."/>
            <person name="Bonito G."/>
        </authorList>
    </citation>
    <scope>NUCLEOTIDE SEQUENCE [LARGE SCALE GENOMIC DNA]</scope>
    <source>
        <strain evidence="1 2">AD045</strain>
    </source>
</reference>
<protein>
    <submittedName>
        <fullName evidence="1">Uncharacterized protein</fullName>
    </submittedName>
</protein>
<proteinExistence type="predicted"/>
<name>A0ABQ7K912_9FUNG</name>
<sequence>MALEDLLEMINKNTLEEDAEYTGEDEEDPIFTTEVDAIEEAANTGTAMTWEDFKWLGLESVFWTRLKFDKNWGALVGEDNDDMDYYDGLEDPI</sequence>
<accession>A0ABQ7K912</accession>
<dbReference type="EMBL" id="JAAAIM010000153">
    <property type="protein sequence ID" value="KAG0293510.1"/>
    <property type="molecule type" value="Genomic_DNA"/>
</dbReference>
<evidence type="ECO:0000313" key="1">
    <source>
        <dbReference type="EMBL" id="KAG0293510.1"/>
    </source>
</evidence>
<evidence type="ECO:0000313" key="2">
    <source>
        <dbReference type="Proteomes" id="UP001194696"/>
    </source>
</evidence>
<gene>
    <name evidence="1" type="ORF">BGZ96_002739</name>
</gene>